<evidence type="ECO:0000313" key="1">
    <source>
        <dbReference type="EMBL" id="QHT86699.1"/>
    </source>
</evidence>
<evidence type="ECO:0008006" key="2">
    <source>
        <dbReference type="Google" id="ProtNLM"/>
    </source>
</evidence>
<protein>
    <recommendedName>
        <fullName evidence="2">Permuted papain-like amidase enzyme, YaeF/YiiX, C92 family</fullName>
    </recommendedName>
</protein>
<sequence length="228" mass="26977">MKKEAEMKILNQKQNLDSDEFKTLKATLKTGDLLVCDDLQHNSWGVFSWFIKFMTQSDYSHVGMVVVDPEMTTPKLKGVYVWTSGISDTPDPEDNKKKFGVQFVEFDEFLQTYEGKIYVRRLNCESQEQYHKLFNINTLQEIHKVVYDKPYDIVVSDWIEAYYKKDPNPQKTSRFWCSALIGYIYTKITLFEDTLDWSILTPSYFSSENKTFKMLHNVKLEKEYQIWG</sequence>
<dbReference type="EMBL" id="MN740075">
    <property type="protein sequence ID" value="QHT86699.1"/>
    <property type="molecule type" value="Genomic_DNA"/>
</dbReference>
<dbReference type="Gene3D" id="3.90.1720.10">
    <property type="entry name" value="endopeptidase domain like (from Nostoc punctiforme)"/>
    <property type="match status" value="1"/>
</dbReference>
<name>A0A6C0I1N9_9ZZZZ</name>
<dbReference type="InterPro" id="IPR038765">
    <property type="entry name" value="Papain-like_cys_pep_sf"/>
</dbReference>
<organism evidence="1">
    <name type="scientific">viral metagenome</name>
    <dbReference type="NCBI Taxonomy" id="1070528"/>
    <lineage>
        <taxon>unclassified sequences</taxon>
        <taxon>metagenomes</taxon>
        <taxon>organismal metagenomes</taxon>
    </lineage>
</organism>
<dbReference type="AlphaFoldDB" id="A0A6C0I1N9"/>
<reference evidence="1" key="1">
    <citation type="journal article" date="2020" name="Nature">
        <title>Giant virus diversity and host interactions through global metagenomics.</title>
        <authorList>
            <person name="Schulz F."/>
            <person name="Roux S."/>
            <person name="Paez-Espino D."/>
            <person name="Jungbluth S."/>
            <person name="Walsh D.A."/>
            <person name="Denef V.J."/>
            <person name="McMahon K.D."/>
            <person name="Konstantinidis K.T."/>
            <person name="Eloe-Fadrosh E.A."/>
            <person name="Kyrpides N.C."/>
            <person name="Woyke T."/>
        </authorList>
    </citation>
    <scope>NUCLEOTIDE SEQUENCE</scope>
    <source>
        <strain evidence="1">GVMAG-M-3300023184-18</strain>
    </source>
</reference>
<proteinExistence type="predicted"/>
<dbReference type="SUPFAM" id="SSF54001">
    <property type="entry name" value="Cysteine proteinases"/>
    <property type="match status" value="1"/>
</dbReference>
<accession>A0A6C0I1N9</accession>